<protein>
    <recommendedName>
        <fullName evidence="1">DNA/RNA-binding protein Alba-like domain-containing protein</fullName>
    </recommendedName>
</protein>
<dbReference type="PANTHER" id="PTHR31947">
    <property type="entry name" value="DNA/RNA-BINDING PROTEIN ALBA 3"/>
    <property type="match status" value="1"/>
</dbReference>
<dbReference type="SUPFAM" id="SSF82704">
    <property type="entry name" value="AlbA-like"/>
    <property type="match status" value="1"/>
</dbReference>
<dbReference type="InterPro" id="IPR002775">
    <property type="entry name" value="DNA/RNA-bd_Alba-like"/>
</dbReference>
<evidence type="ECO:0000313" key="2">
    <source>
        <dbReference type="EMBL" id="CAK0787346.1"/>
    </source>
</evidence>
<comment type="caution">
    <text evidence="2">The sequence shown here is derived from an EMBL/GenBank/DDBJ whole genome shotgun (WGS) entry which is preliminary data.</text>
</comment>
<dbReference type="GO" id="GO:0003723">
    <property type="term" value="F:RNA binding"/>
    <property type="evidence" value="ECO:0007669"/>
    <property type="project" value="TreeGrafter"/>
</dbReference>
<dbReference type="GO" id="GO:0005634">
    <property type="term" value="C:nucleus"/>
    <property type="evidence" value="ECO:0007669"/>
    <property type="project" value="TreeGrafter"/>
</dbReference>
<dbReference type="PANTHER" id="PTHR31947:SF36">
    <property type="entry name" value="DNA_RNA-BINDING PROTEIN ALBA-LIKE DOMAIN-CONTAINING PROTEIN"/>
    <property type="match status" value="1"/>
</dbReference>
<keyword evidence="3" id="KW-1185">Reference proteome</keyword>
<name>A0AAV1IKJ2_9CHLO</name>
<evidence type="ECO:0000313" key="3">
    <source>
        <dbReference type="Proteomes" id="UP001314263"/>
    </source>
</evidence>
<proteinExistence type="predicted"/>
<accession>A0AAV1IKJ2</accession>
<dbReference type="Gene3D" id="3.30.110.20">
    <property type="entry name" value="Alba-like domain"/>
    <property type="match status" value="1"/>
</dbReference>
<dbReference type="InterPro" id="IPR014560">
    <property type="entry name" value="UCP030333_Alba"/>
</dbReference>
<sequence>MAIQRQKDTYDTLADIFQGFSPFYPNAIAAGGEVSLRGGPRDHPARILVSSTRKPMSYINLAKRFLYEHGEVHFAALGVAISPMVTAAEILKHRRLATVTKITTSLESLPEDQRERQKPKMEVIMHKSADFDEAVAQESAAGGHQQRSDAPR</sequence>
<dbReference type="AlphaFoldDB" id="A0AAV1IKJ2"/>
<organism evidence="2 3">
    <name type="scientific">Coccomyxa viridis</name>
    <dbReference type="NCBI Taxonomy" id="1274662"/>
    <lineage>
        <taxon>Eukaryota</taxon>
        <taxon>Viridiplantae</taxon>
        <taxon>Chlorophyta</taxon>
        <taxon>core chlorophytes</taxon>
        <taxon>Trebouxiophyceae</taxon>
        <taxon>Trebouxiophyceae incertae sedis</taxon>
        <taxon>Coccomyxaceae</taxon>
        <taxon>Coccomyxa</taxon>
    </lineage>
</organism>
<dbReference type="EMBL" id="CAUYUE010000017">
    <property type="protein sequence ID" value="CAK0787346.1"/>
    <property type="molecule type" value="Genomic_DNA"/>
</dbReference>
<feature type="domain" description="DNA/RNA-binding protein Alba-like" evidence="1">
    <location>
        <begin position="47"/>
        <end position="104"/>
    </location>
</feature>
<evidence type="ECO:0000259" key="1">
    <source>
        <dbReference type="Pfam" id="PF01918"/>
    </source>
</evidence>
<dbReference type="Pfam" id="PF01918">
    <property type="entry name" value="Alba"/>
    <property type="match status" value="1"/>
</dbReference>
<gene>
    <name evidence="2" type="ORF">CVIRNUC_010565</name>
</gene>
<dbReference type="InterPro" id="IPR036882">
    <property type="entry name" value="Alba-like_dom_sf"/>
</dbReference>
<reference evidence="2 3" key="1">
    <citation type="submission" date="2023-10" db="EMBL/GenBank/DDBJ databases">
        <authorList>
            <person name="Maclean D."/>
            <person name="Macfadyen A."/>
        </authorList>
    </citation>
    <scope>NUCLEOTIDE SEQUENCE [LARGE SCALE GENOMIC DNA]</scope>
</reference>
<dbReference type="Proteomes" id="UP001314263">
    <property type="component" value="Unassembled WGS sequence"/>
</dbReference>